<name>S8DQD8_9LAMI</name>
<proteinExistence type="inferred from homology"/>
<dbReference type="GO" id="GO:0005694">
    <property type="term" value="C:chromosome"/>
    <property type="evidence" value="ECO:0007669"/>
    <property type="project" value="TreeGrafter"/>
</dbReference>
<dbReference type="PROSITE" id="PS51194">
    <property type="entry name" value="HELICASE_CTER"/>
    <property type="match status" value="1"/>
</dbReference>
<evidence type="ECO:0000256" key="7">
    <source>
        <dbReference type="ARBA" id="ARBA00034617"/>
    </source>
</evidence>
<dbReference type="InterPro" id="IPR001763">
    <property type="entry name" value="Rhodanese-like_dom"/>
</dbReference>
<dbReference type="Proteomes" id="UP000015453">
    <property type="component" value="Unassembled WGS sequence"/>
</dbReference>
<evidence type="ECO:0000256" key="3">
    <source>
        <dbReference type="ARBA" id="ARBA00022801"/>
    </source>
</evidence>
<dbReference type="PROSITE" id="PS51192">
    <property type="entry name" value="HELICASE_ATP_BIND_1"/>
    <property type="match status" value="1"/>
</dbReference>
<dbReference type="GO" id="GO:0000724">
    <property type="term" value="P:double-strand break repair via homologous recombination"/>
    <property type="evidence" value="ECO:0007669"/>
    <property type="project" value="TreeGrafter"/>
</dbReference>
<evidence type="ECO:0000313" key="13">
    <source>
        <dbReference type="Proteomes" id="UP000015453"/>
    </source>
</evidence>
<dbReference type="InterPro" id="IPR002464">
    <property type="entry name" value="DNA/RNA_helicase_DEAH_CS"/>
</dbReference>
<dbReference type="GO" id="GO:0016787">
    <property type="term" value="F:hydrolase activity"/>
    <property type="evidence" value="ECO:0007669"/>
    <property type="project" value="UniProtKB-KW"/>
</dbReference>
<dbReference type="GO" id="GO:0043138">
    <property type="term" value="F:3'-5' DNA helicase activity"/>
    <property type="evidence" value="ECO:0007669"/>
    <property type="project" value="UniProtKB-EC"/>
</dbReference>
<dbReference type="PROSITE" id="PS50206">
    <property type="entry name" value="RHODANESE_3"/>
    <property type="match status" value="1"/>
</dbReference>
<comment type="caution">
    <text evidence="12">The sequence shown here is derived from an EMBL/GenBank/DDBJ whole genome shotgun (WGS) entry which is preliminary data.</text>
</comment>
<evidence type="ECO:0000259" key="10">
    <source>
        <dbReference type="PROSITE" id="PS51192"/>
    </source>
</evidence>
<dbReference type="Pfam" id="PF00270">
    <property type="entry name" value="DEAD"/>
    <property type="match status" value="1"/>
</dbReference>
<dbReference type="OrthoDB" id="10261556at2759"/>
<feature type="domain" description="Helicase ATP-binding" evidence="10">
    <location>
        <begin position="1"/>
        <end position="151"/>
    </location>
</feature>
<evidence type="ECO:0000256" key="6">
    <source>
        <dbReference type="ARBA" id="ARBA00023125"/>
    </source>
</evidence>
<dbReference type="GO" id="GO:0005737">
    <property type="term" value="C:cytoplasm"/>
    <property type="evidence" value="ECO:0007669"/>
    <property type="project" value="TreeGrafter"/>
</dbReference>
<sequence>LPALVCPGITLVISPLVSLIQDQIMHLLQANIPATYLSANMDWSEQQEILRELNSDYCKYKLLYVTPEKVAKSDLLLRHLESLHSRGAFARIVIDEAHCVSQWGHDFRPDYQGLGILKQKFPEVPVLALTATATISVKEDVVQALGLVNCVVFRQSFNRPNLRYSVFPKTKKCMEEIDKFIRENHFDECGIIYCLSRMDCEKVAEKLQEYGHKAAFYHGSMESDQRSMIQKQWSKDEINIICATVAFGMG</sequence>
<evidence type="ECO:0000256" key="4">
    <source>
        <dbReference type="ARBA" id="ARBA00022806"/>
    </source>
</evidence>
<dbReference type="CDD" id="cd17920">
    <property type="entry name" value="DEXHc_RecQ"/>
    <property type="match status" value="1"/>
</dbReference>
<accession>S8DQD8</accession>
<protein>
    <recommendedName>
        <fullName evidence="8">DNA 3'-5' helicase</fullName>
        <ecNumber evidence="8">5.6.2.4</ecNumber>
    </recommendedName>
</protein>
<reference evidence="12 13" key="1">
    <citation type="journal article" date="2013" name="BMC Genomics">
        <title>The miniature genome of a carnivorous plant Genlisea aurea contains a low number of genes and short non-coding sequences.</title>
        <authorList>
            <person name="Leushkin E.V."/>
            <person name="Sutormin R.A."/>
            <person name="Nabieva E.R."/>
            <person name="Penin A.A."/>
            <person name="Kondrashov A.S."/>
            <person name="Logacheva M.D."/>
        </authorList>
    </citation>
    <scope>NUCLEOTIDE SEQUENCE [LARGE SCALE GENOMIC DNA]</scope>
</reference>
<feature type="domain" description="Helicase C-terminal" evidence="11">
    <location>
        <begin position="176"/>
        <end position="250"/>
    </location>
</feature>
<keyword evidence="13" id="KW-1185">Reference proteome</keyword>
<dbReference type="InterPro" id="IPR004589">
    <property type="entry name" value="DNA_helicase_ATP-dep_RecQ"/>
</dbReference>
<dbReference type="InterPro" id="IPR001650">
    <property type="entry name" value="Helicase_C-like"/>
</dbReference>
<feature type="domain" description="Rhodanese" evidence="9">
    <location>
        <begin position="191"/>
        <end position="233"/>
    </location>
</feature>
<dbReference type="PROSITE" id="PS00690">
    <property type="entry name" value="DEAH_ATP_HELICASE"/>
    <property type="match status" value="1"/>
</dbReference>
<evidence type="ECO:0000256" key="8">
    <source>
        <dbReference type="ARBA" id="ARBA00034808"/>
    </source>
</evidence>
<dbReference type="FunFam" id="3.40.50.300:FF:003000">
    <property type="entry name" value="ATP-dependent DNA helicase"/>
    <property type="match status" value="1"/>
</dbReference>
<keyword evidence="4" id="KW-0347">Helicase</keyword>
<dbReference type="GO" id="GO:0005524">
    <property type="term" value="F:ATP binding"/>
    <property type="evidence" value="ECO:0007669"/>
    <property type="project" value="UniProtKB-KW"/>
</dbReference>
<dbReference type="InterPro" id="IPR011545">
    <property type="entry name" value="DEAD/DEAH_box_helicase_dom"/>
</dbReference>
<dbReference type="GO" id="GO:0003677">
    <property type="term" value="F:DNA binding"/>
    <property type="evidence" value="ECO:0007669"/>
    <property type="project" value="UniProtKB-KW"/>
</dbReference>
<comment type="catalytic activity">
    <reaction evidence="7">
        <text>Couples ATP hydrolysis with the unwinding of duplex DNA by translocating in the 3'-5' direction.</text>
        <dbReference type="EC" id="5.6.2.4"/>
    </reaction>
</comment>
<dbReference type="AlphaFoldDB" id="S8DQD8"/>
<dbReference type="GO" id="GO:0005634">
    <property type="term" value="C:nucleus"/>
    <property type="evidence" value="ECO:0007669"/>
    <property type="project" value="TreeGrafter"/>
</dbReference>
<evidence type="ECO:0000313" key="12">
    <source>
        <dbReference type="EMBL" id="EPS61972.1"/>
    </source>
</evidence>
<keyword evidence="6" id="KW-0238">DNA-binding</keyword>
<comment type="similarity">
    <text evidence="1">Belongs to the helicase family. RecQ subfamily.</text>
</comment>
<dbReference type="InterPro" id="IPR014001">
    <property type="entry name" value="Helicase_ATP-bd"/>
</dbReference>
<dbReference type="PANTHER" id="PTHR13710:SF156">
    <property type="entry name" value="ATP-DEPENDENT DNA HELICASE Q-LIKE 4B"/>
    <property type="match status" value="1"/>
</dbReference>
<evidence type="ECO:0000256" key="1">
    <source>
        <dbReference type="ARBA" id="ARBA00005446"/>
    </source>
</evidence>
<dbReference type="SUPFAM" id="SSF52540">
    <property type="entry name" value="P-loop containing nucleoside triphosphate hydrolases"/>
    <property type="match status" value="1"/>
</dbReference>
<keyword evidence="3" id="KW-0378">Hydrolase</keyword>
<keyword evidence="2" id="KW-0547">Nucleotide-binding</keyword>
<evidence type="ECO:0000256" key="5">
    <source>
        <dbReference type="ARBA" id="ARBA00022840"/>
    </source>
</evidence>
<gene>
    <name evidence="12" type="ORF">M569_12821</name>
</gene>
<feature type="non-terminal residue" evidence="12">
    <location>
        <position position="250"/>
    </location>
</feature>
<dbReference type="EMBL" id="AUSU01006475">
    <property type="protein sequence ID" value="EPS61972.1"/>
    <property type="molecule type" value="Genomic_DNA"/>
</dbReference>
<evidence type="ECO:0000259" key="9">
    <source>
        <dbReference type="PROSITE" id="PS50206"/>
    </source>
</evidence>
<dbReference type="Pfam" id="PF00271">
    <property type="entry name" value="Helicase_C"/>
    <property type="match status" value="1"/>
</dbReference>
<feature type="non-terminal residue" evidence="12">
    <location>
        <position position="1"/>
    </location>
</feature>
<dbReference type="Gene3D" id="3.40.50.300">
    <property type="entry name" value="P-loop containing nucleotide triphosphate hydrolases"/>
    <property type="match status" value="2"/>
</dbReference>
<dbReference type="InterPro" id="IPR027417">
    <property type="entry name" value="P-loop_NTPase"/>
</dbReference>
<dbReference type="EC" id="5.6.2.4" evidence="8"/>
<evidence type="ECO:0000259" key="11">
    <source>
        <dbReference type="PROSITE" id="PS51194"/>
    </source>
</evidence>
<dbReference type="GO" id="GO:0009378">
    <property type="term" value="F:four-way junction helicase activity"/>
    <property type="evidence" value="ECO:0007669"/>
    <property type="project" value="TreeGrafter"/>
</dbReference>
<organism evidence="12 13">
    <name type="scientific">Genlisea aurea</name>
    <dbReference type="NCBI Taxonomy" id="192259"/>
    <lineage>
        <taxon>Eukaryota</taxon>
        <taxon>Viridiplantae</taxon>
        <taxon>Streptophyta</taxon>
        <taxon>Embryophyta</taxon>
        <taxon>Tracheophyta</taxon>
        <taxon>Spermatophyta</taxon>
        <taxon>Magnoliopsida</taxon>
        <taxon>eudicotyledons</taxon>
        <taxon>Gunneridae</taxon>
        <taxon>Pentapetalae</taxon>
        <taxon>asterids</taxon>
        <taxon>lamiids</taxon>
        <taxon>Lamiales</taxon>
        <taxon>Lentibulariaceae</taxon>
        <taxon>Genlisea</taxon>
    </lineage>
</organism>
<keyword evidence="5" id="KW-0067">ATP-binding</keyword>
<evidence type="ECO:0000256" key="2">
    <source>
        <dbReference type="ARBA" id="ARBA00022741"/>
    </source>
</evidence>
<dbReference type="NCBIfam" id="TIGR00614">
    <property type="entry name" value="recQ_fam"/>
    <property type="match status" value="1"/>
</dbReference>
<dbReference type="PANTHER" id="PTHR13710">
    <property type="entry name" value="DNA HELICASE RECQ FAMILY MEMBER"/>
    <property type="match status" value="1"/>
</dbReference>